<sequence length="56" mass="6607">MIVDLDLPRVRVIFDAMMAKSLVIPPVPRRNPGIRDVDQYSSNREARTREPRWRTD</sequence>
<evidence type="ECO:0000256" key="1">
    <source>
        <dbReference type="SAM" id="MobiDB-lite"/>
    </source>
</evidence>
<protein>
    <submittedName>
        <fullName evidence="2">Uncharacterized protein</fullName>
    </submittedName>
</protein>
<proteinExistence type="predicted"/>
<feature type="compositionally biased region" description="Basic and acidic residues" evidence="1">
    <location>
        <begin position="33"/>
        <end position="56"/>
    </location>
</feature>
<accession>A0A310SMM0</accession>
<dbReference type="EMBL" id="KQ759874">
    <property type="protein sequence ID" value="OAD62382.1"/>
    <property type="molecule type" value="Genomic_DNA"/>
</dbReference>
<keyword evidence="3" id="KW-1185">Reference proteome</keyword>
<feature type="region of interest" description="Disordered" evidence="1">
    <location>
        <begin position="28"/>
        <end position="56"/>
    </location>
</feature>
<evidence type="ECO:0000313" key="2">
    <source>
        <dbReference type="EMBL" id="OAD62382.1"/>
    </source>
</evidence>
<organism evidence="2 3">
    <name type="scientific">Eufriesea mexicana</name>
    <dbReference type="NCBI Taxonomy" id="516756"/>
    <lineage>
        <taxon>Eukaryota</taxon>
        <taxon>Metazoa</taxon>
        <taxon>Ecdysozoa</taxon>
        <taxon>Arthropoda</taxon>
        <taxon>Hexapoda</taxon>
        <taxon>Insecta</taxon>
        <taxon>Pterygota</taxon>
        <taxon>Neoptera</taxon>
        <taxon>Endopterygota</taxon>
        <taxon>Hymenoptera</taxon>
        <taxon>Apocrita</taxon>
        <taxon>Aculeata</taxon>
        <taxon>Apoidea</taxon>
        <taxon>Anthophila</taxon>
        <taxon>Apidae</taxon>
        <taxon>Eufriesea</taxon>
    </lineage>
</organism>
<name>A0A310SMM0_9HYME</name>
<dbReference type="AlphaFoldDB" id="A0A310SMM0"/>
<reference evidence="2 3" key="1">
    <citation type="submission" date="2015-07" db="EMBL/GenBank/DDBJ databases">
        <title>The genome of Eufriesea mexicana.</title>
        <authorList>
            <person name="Pan H."/>
            <person name="Kapheim K."/>
        </authorList>
    </citation>
    <scope>NUCLEOTIDE SEQUENCE [LARGE SCALE GENOMIC DNA]</scope>
    <source>
        <strain evidence="2">0111107269</strain>
        <tissue evidence="2">Whole body</tissue>
    </source>
</reference>
<gene>
    <name evidence="2" type="ORF">WN48_07059</name>
</gene>
<dbReference type="Proteomes" id="UP000250275">
    <property type="component" value="Unassembled WGS sequence"/>
</dbReference>
<evidence type="ECO:0000313" key="3">
    <source>
        <dbReference type="Proteomes" id="UP000250275"/>
    </source>
</evidence>